<comment type="subcellular location">
    <subcellularLocation>
        <location evidence="1">Nucleus</location>
    </subcellularLocation>
</comment>
<accession>A0ABQ8T9U2</accession>
<name>A0ABQ8T9U2_PERAM</name>
<reference evidence="2 3" key="1">
    <citation type="journal article" date="2022" name="Allergy">
        <title>Genome assembly and annotation of Periplaneta americana reveal a comprehensive cockroach allergen profile.</title>
        <authorList>
            <person name="Wang L."/>
            <person name="Xiong Q."/>
            <person name="Saelim N."/>
            <person name="Wang L."/>
            <person name="Nong W."/>
            <person name="Wan A.T."/>
            <person name="Shi M."/>
            <person name="Liu X."/>
            <person name="Cao Q."/>
            <person name="Hui J.H.L."/>
            <person name="Sookrung N."/>
            <person name="Leung T.F."/>
            <person name="Tungtrongchitr A."/>
            <person name="Tsui S.K.W."/>
        </authorList>
    </citation>
    <scope>NUCLEOTIDE SEQUENCE [LARGE SCALE GENOMIC DNA]</scope>
    <source>
        <strain evidence="2">PWHHKU_190912</strain>
    </source>
</reference>
<gene>
    <name evidence="2" type="ORF">ANN_04974</name>
</gene>
<evidence type="ECO:0000313" key="2">
    <source>
        <dbReference type="EMBL" id="KAJ4443306.1"/>
    </source>
</evidence>
<organism evidence="2 3">
    <name type="scientific">Periplaneta americana</name>
    <name type="common">American cockroach</name>
    <name type="synonym">Blatta americana</name>
    <dbReference type="NCBI Taxonomy" id="6978"/>
    <lineage>
        <taxon>Eukaryota</taxon>
        <taxon>Metazoa</taxon>
        <taxon>Ecdysozoa</taxon>
        <taxon>Arthropoda</taxon>
        <taxon>Hexapoda</taxon>
        <taxon>Insecta</taxon>
        <taxon>Pterygota</taxon>
        <taxon>Neoptera</taxon>
        <taxon>Polyneoptera</taxon>
        <taxon>Dictyoptera</taxon>
        <taxon>Blattodea</taxon>
        <taxon>Blattoidea</taxon>
        <taxon>Blattidae</taxon>
        <taxon>Blattinae</taxon>
        <taxon>Periplaneta</taxon>
    </lineage>
</organism>
<proteinExistence type="predicted"/>
<dbReference type="Proteomes" id="UP001148838">
    <property type="component" value="Unassembled WGS sequence"/>
</dbReference>
<sequence length="124" mass="14087">MKPCEYLKVSQALYLWFIRHRAKSVPIYGPILKQKALKSREEFNKVTLTLHLALAGWTVGSKGTEFDNSIFAEKNSQLMMNNALTHPSEDELPDGEIRALFLLPNVMVICQPMDQGLLEAVKRN</sequence>
<comment type="caution">
    <text evidence="2">The sequence shown here is derived from an EMBL/GenBank/DDBJ whole genome shotgun (WGS) entry which is preliminary data.</text>
</comment>
<dbReference type="InterPro" id="IPR009057">
    <property type="entry name" value="Homeodomain-like_sf"/>
</dbReference>
<protein>
    <submittedName>
        <fullName evidence="2">Uncharacterized protein</fullName>
    </submittedName>
</protein>
<evidence type="ECO:0000313" key="3">
    <source>
        <dbReference type="Proteomes" id="UP001148838"/>
    </source>
</evidence>
<dbReference type="Gene3D" id="1.10.10.60">
    <property type="entry name" value="Homeodomain-like"/>
    <property type="match status" value="1"/>
</dbReference>
<dbReference type="EMBL" id="JAJSOF020000013">
    <property type="protein sequence ID" value="KAJ4443306.1"/>
    <property type="molecule type" value="Genomic_DNA"/>
</dbReference>
<dbReference type="SUPFAM" id="SSF46689">
    <property type="entry name" value="Homeodomain-like"/>
    <property type="match status" value="1"/>
</dbReference>
<evidence type="ECO:0000256" key="1">
    <source>
        <dbReference type="ARBA" id="ARBA00004123"/>
    </source>
</evidence>
<keyword evidence="3" id="KW-1185">Reference proteome</keyword>